<dbReference type="InterPro" id="IPR025714">
    <property type="entry name" value="Methyltranfer_dom"/>
</dbReference>
<keyword evidence="1" id="KW-0479">Metal-binding</keyword>
<organism evidence="5 6">
    <name type="scientific">Moellerella wisconsensis</name>
    <dbReference type="NCBI Taxonomy" id="158849"/>
    <lineage>
        <taxon>Bacteria</taxon>
        <taxon>Pseudomonadati</taxon>
        <taxon>Pseudomonadota</taxon>
        <taxon>Gammaproteobacteria</taxon>
        <taxon>Enterobacterales</taxon>
        <taxon>Morganellaceae</taxon>
        <taxon>Moellerella</taxon>
    </lineage>
</organism>
<dbReference type="InterPro" id="IPR048647">
    <property type="entry name" value="RlmA_N"/>
</dbReference>
<keyword evidence="1" id="KW-0862">Zinc</keyword>
<dbReference type="RefSeq" id="WP_241541739.1">
    <property type="nucleotide sequence ID" value="NZ_CAWQWN010000001.1"/>
</dbReference>
<proteinExistence type="predicted"/>
<dbReference type="PANTHER" id="PTHR43460">
    <property type="entry name" value="METHYLTRANSFERASE"/>
    <property type="match status" value="1"/>
</dbReference>
<evidence type="ECO:0000313" key="6">
    <source>
        <dbReference type="Proteomes" id="UP000829116"/>
    </source>
</evidence>
<dbReference type="SUPFAM" id="SSF53335">
    <property type="entry name" value="S-adenosyl-L-methionine-dependent methyltransferases"/>
    <property type="match status" value="1"/>
</dbReference>
<accession>A0A9Q8V2N0</accession>
<name>A0A9Q8V2N0_9GAMM</name>
<evidence type="ECO:0000259" key="3">
    <source>
        <dbReference type="Pfam" id="PF13847"/>
    </source>
</evidence>
<feature type="binding site" evidence="1">
    <location>
        <position position="21"/>
    </location>
    <ligand>
        <name>Zn(2+)</name>
        <dbReference type="ChEBI" id="CHEBI:29105"/>
    </ligand>
</feature>
<dbReference type="AlphaFoldDB" id="A0A9Q8V2N0"/>
<keyword evidence="2" id="KW-0949">S-adenosyl-L-methionine</keyword>
<dbReference type="EMBL" id="CP093245">
    <property type="protein sequence ID" value="UNH29494.1"/>
    <property type="molecule type" value="Genomic_DNA"/>
</dbReference>
<dbReference type="Pfam" id="PF21302">
    <property type="entry name" value="Zn_ribbon_RlmA"/>
    <property type="match status" value="1"/>
</dbReference>
<dbReference type="FunFam" id="3.40.50.150:FF:000163">
    <property type="entry name" value="23S rRNA methyltransferase A"/>
    <property type="match status" value="1"/>
</dbReference>
<dbReference type="EC" id="2.1.1.187" evidence="5"/>
<dbReference type="InterPro" id="IPR052939">
    <property type="entry name" value="23S_rRNA_MeTrnsfrase_RlmA"/>
</dbReference>
<evidence type="ECO:0000256" key="1">
    <source>
        <dbReference type="PIRSR" id="PIRSR018249-1"/>
    </source>
</evidence>
<dbReference type="CDD" id="cd02440">
    <property type="entry name" value="AdoMet_MTases"/>
    <property type="match status" value="1"/>
</dbReference>
<evidence type="ECO:0000256" key="2">
    <source>
        <dbReference type="PIRSR" id="PIRSR018249-2"/>
    </source>
</evidence>
<feature type="domain" description="Methyltransferase" evidence="3">
    <location>
        <begin position="88"/>
        <end position="202"/>
    </location>
</feature>
<feature type="binding site" evidence="2">
    <location>
        <position position="67"/>
    </location>
    <ligand>
        <name>S-adenosyl-L-methionine</name>
        <dbReference type="ChEBI" id="CHEBI:59789"/>
    </ligand>
</feature>
<dbReference type="Gene3D" id="3.40.50.150">
    <property type="entry name" value="Vaccinia Virus protein VP39"/>
    <property type="match status" value="1"/>
</dbReference>
<feature type="binding site" evidence="1">
    <location>
        <position position="8"/>
    </location>
    <ligand>
        <name>Zn(2+)</name>
        <dbReference type="ChEBI" id="CHEBI:29105"/>
    </ligand>
</feature>
<reference evidence="5" key="1">
    <citation type="submission" date="2022-03" db="EMBL/GenBank/DDBJ databases">
        <title>ESBL-producing Moellerella wisconsensis and Escherichia marmotae isolated from wild game meat.</title>
        <authorList>
            <person name="Biggel M."/>
        </authorList>
    </citation>
    <scope>NUCLEOTIDE SEQUENCE</scope>
    <source>
        <strain evidence="5">W51</strain>
    </source>
</reference>
<feature type="binding site" evidence="1">
    <location>
        <position position="25"/>
    </location>
    <ligand>
        <name>Zn(2+)</name>
        <dbReference type="ChEBI" id="CHEBI:29105"/>
    </ligand>
</feature>
<keyword evidence="5" id="KW-0489">Methyltransferase</keyword>
<dbReference type="Proteomes" id="UP000829116">
    <property type="component" value="Chromosome"/>
</dbReference>
<dbReference type="PIRSF" id="PIRSF018249">
    <property type="entry name" value="MyrA_prd"/>
    <property type="match status" value="1"/>
</dbReference>
<feature type="binding site" evidence="2">
    <location>
        <position position="187"/>
    </location>
    <ligand>
        <name>S-adenosyl-L-methionine</name>
        <dbReference type="ChEBI" id="CHEBI:59789"/>
    </ligand>
</feature>
<dbReference type="PANTHER" id="PTHR43460:SF1">
    <property type="entry name" value="METHYLTRANSFERASE TYPE 11 DOMAIN-CONTAINING PROTEIN"/>
    <property type="match status" value="1"/>
</dbReference>
<dbReference type="NCBIfam" id="NF008300">
    <property type="entry name" value="PRK11088.1"/>
    <property type="match status" value="1"/>
</dbReference>
<evidence type="ECO:0000259" key="4">
    <source>
        <dbReference type="Pfam" id="PF21302"/>
    </source>
</evidence>
<keyword evidence="5" id="KW-0808">Transferase</keyword>
<sequence>MNYQCPLCHHPLLLTGKSWICQQNHHFDCAKEGYVNLLPVQHKRSKQPGDSAEMMQARREFLDAGYYQPMRDLVAEKLGHFLPELSQSILDIGCGEGYYTAQFVEKAASLGREIDVIGLDVSKAAIRSAAKRYTQVNFCVASSHRLPFNDSSMGAVIRIYAPCKAEELQRVIENNGILITVTPAPEHLKQLKALIYSEVRLHPVNHEDLTNFELIDQQQLTYTLDLPGSKAFDLLQMTPFAWRASEAVKQQLKSTLNFHCTADFMVNVYRLTK</sequence>
<dbReference type="Pfam" id="PF13847">
    <property type="entry name" value="Methyltransf_31"/>
    <property type="match status" value="1"/>
</dbReference>
<dbReference type="GO" id="GO:0052911">
    <property type="term" value="F:23S rRNA (guanine(745)-N(1))-methyltransferase activity"/>
    <property type="evidence" value="ECO:0007669"/>
    <property type="project" value="UniProtKB-EC"/>
</dbReference>
<feature type="binding site" evidence="1">
    <location>
        <position position="5"/>
    </location>
    <ligand>
        <name>Zn(2+)</name>
        <dbReference type="ChEBI" id="CHEBI:29105"/>
    </ligand>
</feature>
<protein>
    <submittedName>
        <fullName evidence="5">23S rRNA (Guanine(745)-N(1))-methyltransferase</fullName>
        <ecNumber evidence="5">2.1.1.187</ecNumber>
    </submittedName>
</protein>
<dbReference type="InterPro" id="IPR029063">
    <property type="entry name" value="SAM-dependent_MTases_sf"/>
</dbReference>
<evidence type="ECO:0000313" key="5">
    <source>
        <dbReference type="EMBL" id="UNH29494.1"/>
    </source>
</evidence>
<dbReference type="GO" id="GO:0046872">
    <property type="term" value="F:metal ion binding"/>
    <property type="evidence" value="ECO:0007669"/>
    <property type="project" value="UniProtKB-KW"/>
</dbReference>
<feature type="binding site" evidence="2">
    <location>
        <begin position="96"/>
        <end position="97"/>
    </location>
    <ligand>
        <name>S-adenosyl-L-methionine</name>
        <dbReference type="ChEBI" id="CHEBI:59789"/>
    </ligand>
</feature>
<dbReference type="InterPro" id="IPR016718">
    <property type="entry name" value="rRNA_m1G-MeTrfase_A_prd"/>
</dbReference>
<gene>
    <name evidence="5" type="primary">rlmA</name>
    <name evidence="5" type="ORF">MNY72_08755</name>
</gene>
<feature type="domain" description="23S rRNA (guanine(745)-N(1))-methyltransferase N-terminal" evidence="4">
    <location>
        <begin position="3"/>
        <end position="46"/>
    </location>
</feature>